<sequence>MTLGRIKKLSDDVISRIAAGEVVVSPSHALKELVENSLDAGSRLINIQLKKGGIQSLQISDDGFGIDKRDFPLLCERFTTSKLCTMKDIENLETFGFRGEALSSISYVSKLTVTSMIEGSKCGYKACFADGKIISEIEDIASSKRGTVIQFTDLFHNMPTRKRSLGSAAEEYSKCLELIQKYCIEFPSVAFSVRKHGNNATDLRTNGGDKTTKKNAIGIIYGSQLVKELINVNISNNTLREDNNNIESSLFTKIPDYDVELFFSGLNYDPKQNNLIIFVNGRLVKNDSIKQAIDVAYQYTRTKYWAYISIKVPSDTLDPNVHPTKNLVYIKHEMIISDSIQKKVVSLLKSLNYSRNMVLEKKPKFDVRDFSKKPDLDSNSYTKIITRVRTDCNQLSLQEYTKNSCSINSNIFSLNKSSDVIDSTQVISSKNEDNSSIYNTCQNLSIKSTTADDNKVKFMSKEFSLENINYSHKKAEYKVKEYSFECMNTENKYINSEHKIEKLPVEDTDMGCSSKYNKNSDNNLLNNNIYTLKESNKSNPCRENDIEDNTINGNDKPEDINCMSGEVNTKNSQVFRLLDVSKYVLTSHVLSWTLNSNSVKMDNEMSENLVRIKKKFITELEDGVCISIINNVDILNTITKSIINGIYIGDVSLNWSIIQANSKIMMIQINNLARISIKQSIFYRLGFIPLIRFNPPIEFEKLFIISKYMSDNVAREIFKNKTEKDEFVDFYECFMNNYYIYLKYIGIDVNLNNKTILTFPLCLGNLVPNFDYLPEFMDNVIFEFWNYHKLSNKNKIIVSSKTGCDLDFYNLFDSIVDLLVDYYVSQVKDNITLFQSIRGNSNLILQEDDLRNNTIELSSLEKLYKVFERC</sequence>
<dbReference type="PROSITE" id="PS00058">
    <property type="entry name" value="DNA_MISMATCH_REPAIR_1"/>
    <property type="match status" value="1"/>
</dbReference>
<dbReference type="GO" id="GO:0016887">
    <property type="term" value="F:ATP hydrolysis activity"/>
    <property type="evidence" value="ECO:0007669"/>
    <property type="project" value="InterPro"/>
</dbReference>
<keyword evidence="5" id="KW-0539">Nucleus</keyword>
<dbReference type="InterPro" id="IPR038973">
    <property type="entry name" value="MutL/Mlh/Pms-like"/>
</dbReference>
<dbReference type="GO" id="GO:0140664">
    <property type="term" value="F:ATP-dependent DNA damage sensor activity"/>
    <property type="evidence" value="ECO:0007669"/>
    <property type="project" value="InterPro"/>
</dbReference>
<organism evidence="7 8">
    <name type="scientific">Cryptosporidium xiaoi</name>
    <dbReference type="NCBI Taxonomy" id="659607"/>
    <lineage>
        <taxon>Eukaryota</taxon>
        <taxon>Sar</taxon>
        <taxon>Alveolata</taxon>
        <taxon>Apicomplexa</taxon>
        <taxon>Conoidasida</taxon>
        <taxon>Coccidia</taxon>
        <taxon>Eucoccidiorida</taxon>
        <taxon>Eimeriorina</taxon>
        <taxon>Cryptosporidiidae</taxon>
        <taxon>Cryptosporidium</taxon>
    </lineage>
</organism>
<dbReference type="Pfam" id="PF16413">
    <property type="entry name" value="Mlh1_C"/>
    <property type="match status" value="1"/>
</dbReference>
<evidence type="ECO:0000256" key="2">
    <source>
        <dbReference type="ARBA" id="ARBA00006082"/>
    </source>
</evidence>
<dbReference type="NCBIfam" id="TIGR00585">
    <property type="entry name" value="mutl"/>
    <property type="match status" value="1"/>
</dbReference>
<gene>
    <name evidence="7" type="ORF">RS030_2321</name>
</gene>
<dbReference type="GO" id="GO:0006298">
    <property type="term" value="P:mismatch repair"/>
    <property type="evidence" value="ECO:0007669"/>
    <property type="project" value="InterPro"/>
</dbReference>
<evidence type="ECO:0000313" key="7">
    <source>
        <dbReference type="EMBL" id="KAK6588897.1"/>
    </source>
</evidence>
<proteinExistence type="inferred from homology"/>
<dbReference type="Gene3D" id="3.30.565.10">
    <property type="entry name" value="Histidine kinase-like ATPase, C-terminal domain"/>
    <property type="match status" value="1"/>
</dbReference>
<evidence type="ECO:0000313" key="8">
    <source>
        <dbReference type="Proteomes" id="UP001311799"/>
    </source>
</evidence>
<dbReference type="Gene3D" id="3.30.230.10">
    <property type="match status" value="1"/>
</dbReference>
<dbReference type="Proteomes" id="UP001311799">
    <property type="component" value="Unassembled WGS sequence"/>
</dbReference>
<dbReference type="EMBL" id="JAWDEY010000022">
    <property type="protein sequence ID" value="KAK6588897.1"/>
    <property type="molecule type" value="Genomic_DNA"/>
</dbReference>
<evidence type="ECO:0000256" key="5">
    <source>
        <dbReference type="ARBA" id="ARBA00023242"/>
    </source>
</evidence>
<dbReference type="InterPro" id="IPR014721">
    <property type="entry name" value="Ribsml_uS5_D2-typ_fold_subgr"/>
</dbReference>
<dbReference type="SMART" id="SM01340">
    <property type="entry name" value="DNA_mis_repair"/>
    <property type="match status" value="1"/>
</dbReference>
<dbReference type="InterPro" id="IPR014762">
    <property type="entry name" value="DNA_mismatch_repair_CS"/>
</dbReference>
<dbReference type="FunFam" id="3.30.565.10:FF:000003">
    <property type="entry name" value="DNA mismatch repair endonuclease MutL"/>
    <property type="match status" value="1"/>
</dbReference>
<dbReference type="InterPro" id="IPR002099">
    <property type="entry name" value="MutL/Mlh/PMS"/>
</dbReference>
<name>A0AAV9XYB9_9CRYT</name>
<dbReference type="GO" id="GO:0030983">
    <property type="term" value="F:mismatched DNA binding"/>
    <property type="evidence" value="ECO:0007669"/>
    <property type="project" value="InterPro"/>
</dbReference>
<dbReference type="PANTHER" id="PTHR10073">
    <property type="entry name" value="DNA MISMATCH REPAIR PROTEIN MLH, PMS, MUTL"/>
    <property type="match status" value="1"/>
</dbReference>
<evidence type="ECO:0000259" key="6">
    <source>
        <dbReference type="SMART" id="SM01340"/>
    </source>
</evidence>
<dbReference type="InterPro" id="IPR020568">
    <property type="entry name" value="Ribosomal_Su5_D2-typ_SF"/>
</dbReference>
<dbReference type="AlphaFoldDB" id="A0AAV9XYB9"/>
<keyword evidence="3" id="KW-0227">DNA damage</keyword>
<dbReference type="PANTHER" id="PTHR10073:SF12">
    <property type="entry name" value="DNA MISMATCH REPAIR PROTEIN MLH1"/>
    <property type="match status" value="1"/>
</dbReference>
<dbReference type="CDD" id="cd16926">
    <property type="entry name" value="HATPase_MutL-MLH-PMS-like"/>
    <property type="match status" value="1"/>
</dbReference>
<keyword evidence="4" id="KW-0234">DNA repair</keyword>
<evidence type="ECO:0000256" key="3">
    <source>
        <dbReference type="ARBA" id="ARBA00022763"/>
    </source>
</evidence>
<dbReference type="InterPro" id="IPR013507">
    <property type="entry name" value="DNA_mismatch_S5_2-like"/>
</dbReference>
<dbReference type="Pfam" id="PF01119">
    <property type="entry name" value="DNA_mis_repair"/>
    <property type="match status" value="1"/>
</dbReference>
<evidence type="ECO:0000256" key="4">
    <source>
        <dbReference type="ARBA" id="ARBA00023204"/>
    </source>
</evidence>
<dbReference type="SUPFAM" id="SSF54211">
    <property type="entry name" value="Ribosomal protein S5 domain 2-like"/>
    <property type="match status" value="1"/>
</dbReference>
<dbReference type="InterPro" id="IPR032189">
    <property type="entry name" value="Mlh1_C"/>
</dbReference>
<evidence type="ECO:0000256" key="1">
    <source>
        <dbReference type="ARBA" id="ARBA00004123"/>
    </source>
</evidence>
<reference evidence="7 8" key="1">
    <citation type="submission" date="2023-10" db="EMBL/GenBank/DDBJ databases">
        <title>Comparative genomics analysis reveals potential genetic determinants of host preference in Cryptosporidium xiaoi.</title>
        <authorList>
            <person name="Xiao L."/>
            <person name="Li J."/>
        </authorList>
    </citation>
    <scope>NUCLEOTIDE SEQUENCE [LARGE SCALE GENOMIC DNA]</scope>
    <source>
        <strain evidence="7 8">52996</strain>
    </source>
</reference>
<dbReference type="GO" id="GO:0005524">
    <property type="term" value="F:ATP binding"/>
    <property type="evidence" value="ECO:0007669"/>
    <property type="project" value="InterPro"/>
</dbReference>
<keyword evidence="8" id="KW-1185">Reference proteome</keyword>
<comment type="similarity">
    <text evidence="2">Belongs to the DNA mismatch repair MutL/HexB family.</text>
</comment>
<dbReference type="GO" id="GO:0032389">
    <property type="term" value="C:MutLalpha complex"/>
    <property type="evidence" value="ECO:0007669"/>
    <property type="project" value="TreeGrafter"/>
</dbReference>
<dbReference type="SUPFAM" id="SSF55874">
    <property type="entry name" value="ATPase domain of HSP90 chaperone/DNA topoisomerase II/histidine kinase"/>
    <property type="match status" value="1"/>
</dbReference>
<protein>
    <submittedName>
        <fullName evidence="7">Family ATpase</fullName>
    </submittedName>
</protein>
<comment type="caution">
    <text evidence="7">The sequence shown here is derived from an EMBL/GenBank/DDBJ whole genome shotgun (WGS) entry which is preliminary data.</text>
</comment>
<comment type="subcellular location">
    <subcellularLocation>
        <location evidence="1">Nucleus</location>
    </subcellularLocation>
</comment>
<dbReference type="Pfam" id="PF13589">
    <property type="entry name" value="HATPase_c_3"/>
    <property type="match status" value="1"/>
</dbReference>
<feature type="domain" description="DNA mismatch repair protein S5" evidence="6">
    <location>
        <begin position="217"/>
        <end position="349"/>
    </location>
</feature>
<dbReference type="InterPro" id="IPR036890">
    <property type="entry name" value="HATPase_C_sf"/>
</dbReference>
<accession>A0AAV9XYB9</accession>